<dbReference type="InterPro" id="IPR039540">
    <property type="entry name" value="UBL3-like_ubiquitin_dom"/>
</dbReference>
<feature type="region of interest" description="Disordered" evidence="1">
    <location>
        <begin position="222"/>
        <end position="259"/>
    </location>
</feature>
<dbReference type="InterPro" id="IPR029071">
    <property type="entry name" value="Ubiquitin-like_domsf"/>
</dbReference>
<dbReference type="SUPFAM" id="SSF54236">
    <property type="entry name" value="Ubiquitin-like"/>
    <property type="match status" value="1"/>
</dbReference>
<dbReference type="EMBL" id="KQ030793">
    <property type="protein sequence ID" value="KJZ68901.1"/>
    <property type="molecule type" value="Genomic_DNA"/>
</dbReference>
<evidence type="ECO:0000256" key="1">
    <source>
        <dbReference type="SAM" id="MobiDB-lite"/>
    </source>
</evidence>
<gene>
    <name evidence="3" type="ORF">HIM_11708</name>
</gene>
<feature type="region of interest" description="Disordered" evidence="1">
    <location>
        <begin position="1"/>
        <end position="100"/>
    </location>
</feature>
<dbReference type="Pfam" id="PF13881">
    <property type="entry name" value="Rad60-SLD_2"/>
    <property type="match status" value="1"/>
</dbReference>
<protein>
    <recommendedName>
        <fullName evidence="2">UBL3-like ubiquitin domain-containing protein</fullName>
    </recommendedName>
</protein>
<evidence type="ECO:0000313" key="4">
    <source>
        <dbReference type="Proteomes" id="UP000054481"/>
    </source>
</evidence>
<dbReference type="Proteomes" id="UP000054481">
    <property type="component" value="Unassembled WGS sequence"/>
</dbReference>
<evidence type="ECO:0000259" key="2">
    <source>
        <dbReference type="Pfam" id="PF13881"/>
    </source>
</evidence>
<feature type="compositionally biased region" description="Low complexity" evidence="1">
    <location>
        <begin position="1"/>
        <end position="16"/>
    </location>
</feature>
<dbReference type="PANTHER" id="PTHR13169">
    <property type="entry name" value="UBIQUITIN-LIKE PROTEIN 3 HCG-1 PROTEIN"/>
    <property type="match status" value="1"/>
</dbReference>
<dbReference type="PANTHER" id="PTHR13169:SF0">
    <property type="entry name" value="UBIQUITIN-LIKE PROTEIN 3"/>
    <property type="match status" value="1"/>
</dbReference>
<proteinExistence type="predicted"/>
<keyword evidence="4" id="KW-1185">Reference proteome</keyword>
<sequence length="265" mass="28797">MESTMSGGNSNPSGDSPRLERPSDAILVEYMLQSPEPHKDSTKAAPGTDGSQDAAALSVTFNGVANDSEWPAKSTDDLSTPSKGMGKEEDAPAQPSKQRRDSIAAIGLAQDDVRATAPDATDGGPVCNITLLLSSGSRHPYNIDARNPTLRNVVMPDETEAGHADPFSISVYTLKELLLREWRNDWEAKPASPSSIRLIRFGKLLEDKEQLNKYQLSTENPNVVHMSIRPSDLDEDEPKTRNKRLPAGSRDGQRTRSDGNCCVIL</sequence>
<dbReference type="AlphaFoldDB" id="A0A0F7ZFC5"/>
<reference evidence="3 4" key="1">
    <citation type="journal article" date="2014" name="Genome Biol. Evol.">
        <title>Comparative genomics and transcriptomics analyses reveal divergent lifestyle features of nematode endoparasitic fungus Hirsutella minnesotensis.</title>
        <authorList>
            <person name="Lai Y."/>
            <person name="Liu K."/>
            <person name="Zhang X."/>
            <person name="Zhang X."/>
            <person name="Li K."/>
            <person name="Wang N."/>
            <person name="Shu C."/>
            <person name="Wu Y."/>
            <person name="Wang C."/>
            <person name="Bushley K.E."/>
            <person name="Xiang M."/>
            <person name="Liu X."/>
        </authorList>
    </citation>
    <scope>NUCLEOTIDE SEQUENCE [LARGE SCALE GENOMIC DNA]</scope>
    <source>
        <strain evidence="3 4">3608</strain>
    </source>
</reference>
<dbReference type="OrthoDB" id="1043111at2759"/>
<dbReference type="Gene3D" id="3.10.20.90">
    <property type="entry name" value="Phosphatidylinositol 3-kinase Catalytic Subunit, Chain A, domain 1"/>
    <property type="match status" value="1"/>
</dbReference>
<name>A0A0F7ZFC5_9HYPO</name>
<dbReference type="InterPro" id="IPR040015">
    <property type="entry name" value="UBL3-like"/>
</dbReference>
<organism evidence="3 4">
    <name type="scientific">Hirsutella minnesotensis 3608</name>
    <dbReference type="NCBI Taxonomy" id="1043627"/>
    <lineage>
        <taxon>Eukaryota</taxon>
        <taxon>Fungi</taxon>
        <taxon>Dikarya</taxon>
        <taxon>Ascomycota</taxon>
        <taxon>Pezizomycotina</taxon>
        <taxon>Sordariomycetes</taxon>
        <taxon>Hypocreomycetidae</taxon>
        <taxon>Hypocreales</taxon>
        <taxon>Ophiocordycipitaceae</taxon>
        <taxon>Hirsutella</taxon>
    </lineage>
</organism>
<accession>A0A0F7ZFC5</accession>
<feature type="domain" description="UBL3-like ubiquitin" evidence="2">
    <location>
        <begin position="168"/>
        <end position="244"/>
    </location>
</feature>
<evidence type="ECO:0000313" key="3">
    <source>
        <dbReference type="EMBL" id="KJZ68901.1"/>
    </source>
</evidence>